<proteinExistence type="predicted"/>
<evidence type="ECO:0000313" key="4">
    <source>
        <dbReference type="Proteomes" id="UP001519460"/>
    </source>
</evidence>
<dbReference type="Proteomes" id="UP001519460">
    <property type="component" value="Unassembled WGS sequence"/>
</dbReference>
<dbReference type="AlphaFoldDB" id="A0ABD0M287"/>
<comment type="caution">
    <text evidence="3">The sequence shown here is derived from an EMBL/GenBank/DDBJ whole genome shotgun (WGS) entry which is preliminary data.</text>
</comment>
<dbReference type="InterPro" id="IPR015946">
    <property type="entry name" value="KH_dom-like_a/b"/>
</dbReference>
<feature type="region of interest" description="Disordered" evidence="1">
    <location>
        <begin position="256"/>
        <end position="289"/>
    </location>
</feature>
<feature type="chain" id="PRO_5044837975" description="Ribosome-binding factor A" evidence="2">
    <location>
        <begin position="20"/>
        <end position="436"/>
    </location>
</feature>
<dbReference type="PANTHER" id="PTHR14725:SF0">
    <property type="entry name" value="RIBOSOME-BINDING FACTOR A, MITOCHONDRIAL-RELATED"/>
    <property type="match status" value="1"/>
</dbReference>
<organism evidence="3 4">
    <name type="scientific">Batillaria attramentaria</name>
    <dbReference type="NCBI Taxonomy" id="370345"/>
    <lineage>
        <taxon>Eukaryota</taxon>
        <taxon>Metazoa</taxon>
        <taxon>Spiralia</taxon>
        <taxon>Lophotrochozoa</taxon>
        <taxon>Mollusca</taxon>
        <taxon>Gastropoda</taxon>
        <taxon>Caenogastropoda</taxon>
        <taxon>Sorbeoconcha</taxon>
        <taxon>Cerithioidea</taxon>
        <taxon>Batillariidae</taxon>
        <taxon>Batillaria</taxon>
    </lineage>
</organism>
<feature type="signal peptide" evidence="2">
    <location>
        <begin position="1"/>
        <end position="19"/>
    </location>
</feature>
<evidence type="ECO:0000256" key="2">
    <source>
        <dbReference type="SAM" id="SignalP"/>
    </source>
</evidence>
<dbReference type="Gene3D" id="3.30.300.20">
    <property type="match status" value="1"/>
</dbReference>
<evidence type="ECO:0000256" key="1">
    <source>
        <dbReference type="SAM" id="MobiDB-lite"/>
    </source>
</evidence>
<accession>A0ABD0M287</accession>
<feature type="region of interest" description="Disordered" evidence="1">
    <location>
        <begin position="304"/>
        <end position="327"/>
    </location>
</feature>
<dbReference type="InterPro" id="IPR000238">
    <property type="entry name" value="RbfA"/>
</dbReference>
<dbReference type="EMBL" id="JACVVK020000009">
    <property type="protein sequence ID" value="KAK7505611.1"/>
    <property type="molecule type" value="Genomic_DNA"/>
</dbReference>
<feature type="compositionally biased region" description="Basic and acidic residues" evidence="1">
    <location>
        <begin position="318"/>
        <end position="327"/>
    </location>
</feature>
<evidence type="ECO:0000313" key="3">
    <source>
        <dbReference type="EMBL" id="KAK7505611.1"/>
    </source>
</evidence>
<protein>
    <recommendedName>
        <fullName evidence="5">Ribosome-binding factor A</fullName>
    </recommendedName>
</protein>
<keyword evidence="4" id="KW-1185">Reference proteome</keyword>
<dbReference type="Pfam" id="PF02033">
    <property type="entry name" value="RBFA"/>
    <property type="match status" value="1"/>
</dbReference>
<sequence length="436" mass="48276">MWRTYQLAVTCRLLAGAECCQAVAQQRRWAAKVKMTKTLQKMFDRHGGQKRKVVYAGGMSNPVNADSDFTPCQKPKYSEGMKRRAHQVGRVLYDNIVQLVNSGELSTEIAEYAVEIVKVKVVPDFSSVNVYWLAAGTKEDAKLEALLKQHEGKLRHLLTSLYVLGRIPRINFVRDDSRTSYMQIESLLSQADFGPDFVPSRLDTSIRNNIILDRYDQHQAQSPDGRLQEDFSSVTFDNDVQSTDRVAAECSHSWSASLEGQTDKSGQAVSTPGAASQNKAASAASAFSPSSLDVEQLGKQLLGQDSEAPDTSQQTSGKKPDLSFEGFRDDLYGVPHTELMKKVLARKHKVKPSPHVSAQKYTLDNVAAVVNANSLKSAITKSNKPKGKGKELLPSDYQKAALLDYHNSRSHQSQDVSTAENFEDDDVNADDDYSKH</sequence>
<gene>
    <name evidence="3" type="ORF">BaRGS_00002882</name>
</gene>
<evidence type="ECO:0008006" key="5">
    <source>
        <dbReference type="Google" id="ProtNLM"/>
    </source>
</evidence>
<dbReference type="PANTHER" id="PTHR14725">
    <property type="entry name" value="RIBOSOME-BINDING FACTOR A, MITOCHONDRIAL-RELATED"/>
    <property type="match status" value="1"/>
</dbReference>
<dbReference type="SUPFAM" id="SSF89919">
    <property type="entry name" value="Ribosome-binding factor A, RbfA"/>
    <property type="match status" value="1"/>
</dbReference>
<dbReference type="InterPro" id="IPR039212">
    <property type="entry name" value="RBFA_mitochondrial"/>
</dbReference>
<feature type="compositionally biased region" description="Acidic residues" evidence="1">
    <location>
        <begin position="421"/>
        <end position="436"/>
    </location>
</feature>
<feature type="compositionally biased region" description="Low complexity" evidence="1">
    <location>
        <begin position="274"/>
        <end position="289"/>
    </location>
</feature>
<reference evidence="3 4" key="1">
    <citation type="journal article" date="2023" name="Sci. Data">
        <title>Genome assembly of the Korean intertidal mud-creeper Batillaria attramentaria.</title>
        <authorList>
            <person name="Patra A.K."/>
            <person name="Ho P.T."/>
            <person name="Jun S."/>
            <person name="Lee S.J."/>
            <person name="Kim Y."/>
            <person name="Won Y.J."/>
        </authorList>
    </citation>
    <scope>NUCLEOTIDE SEQUENCE [LARGE SCALE GENOMIC DNA]</scope>
    <source>
        <strain evidence="3">Wonlab-2016</strain>
    </source>
</reference>
<keyword evidence="2" id="KW-0732">Signal</keyword>
<feature type="compositionally biased region" description="Polar residues" evidence="1">
    <location>
        <begin position="256"/>
        <end position="270"/>
    </location>
</feature>
<dbReference type="InterPro" id="IPR023799">
    <property type="entry name" value="RbfA_dom_sf"/>
</dbReference>
<feature type="region of interest" description="Disordered" evidence="1">
    <location>
        <begin position="403"/>
        <end position="436"/>
    </location>
</feature>
<name>A0ABD0M287_9CAEN</name>
<feature type="compositionally biased region" description="Polar residues" evidence="1">
    <location>
        <begin position="410"/>
        <end position="420"/>
    </location>
</feature>